<dbReference type="InterPro" id="IPR012938">
    <property type="entry name" value="Glc/Sorbosone_DH"/>
</dbReference>
<dbReference type="SUPFAM" id="SSF50952">
    <property type="entry name" value="Soluble quinoprotein glucose dehydrogenase"/>
    <property type="match status" value="1"/>
</dbReference>
<evidence type="ECO:0000313" key="6">
    <source>
        <dbReference type="EMBL" id="EMA49006.1"/>
    </source>
</evidence>
<dbReference type="GO" id="GO:0009055">
    <property type="term" value="F:electron transfer activity"/>
    <property type="evidence" value="ECO:0007669"/>
    <property type="project" value="InterPro"/>
</dbReference>
<dbReference type="PROSITE" id="PS51318">
    <property type="entry name" value="TAT"/>
    <property type="match status" value="1"/>
</dbReference>
<gene>
    <name evidence="6" type="ORF">C450_18469</name>
</gene>
<accession>M0MTT7</accession>
<sequence length="702" mass="72955">MNTMTGDPRNTDGHQASRRRFLGAAAAGALAGVGGLGSATAQSEPEEIRLGGEIAGWQGRAPDAIAGETNPTLNLEPGTDYRIVWENLDGMGHNVALLDADGATLERTEVMSGEGTTQSLTFTARKTMAEYICEPHSGTMRGAVAVDEGSVAETDTTESEAGSSGSAGGPVPQGPTVALETVAGGFQVPTDFATAPGDDRQFVVDLPGRIYTVASGGGRGEPFLDVSDRLAERTGERGLLGLAFHPEFDENRRFFLRYSAPLAEDAPDEFSHTERLSEFRATEDATGVVEGSERVLLAVDEPTKFHNGGALAFGPDDFLYASYGDGGGSRDTGPGHAADWYEANTGGNGQDVTENLLGSILRIDVDGADGDRPYAIPDDNPLVGEAGLSEHYAWGFRNPWRMGFSDGELYVADVGQSRFEEVDRVVKGGNYGWNVKEGTHCYSTANPGAIPDECPDSTPPDVRGGEPLRDPVIEYPHARDGEPIGLSVIGGYVYDGAIGSLDGTYVFGDYSQEGDPQGSLFAATPSDEGLWEFEKLSVAGADDGELGGYLIDIGRDDSGELYALTSAGDLGGAVHKLVSSDESRGTAANATASANGTTTNGTTTDATETTVEPTDSPATGTTRETSTETAGSATETTAMATETTETTTVGTNATSTLSAESTSGETDGTNPDETSDADGPGFGVFAALAGLAGVAARRFVRR</sequence>
<evidence type="ECO:0000259" key="5">
    <source>
        <dbReference type="Pfam" id="PF07995"/>
    </source>
</evidence>
<organism evidence="6 7">
    <name type="scientific">Halococcus salifodinae DSM 8989</name>
    <dbReference type="NCBI Taxonomy" id="1227456"/>
    <lineage>
        <taxon>Archaea</taxon>
        <taxon>Methanobacteriati</taxon>
        <taxon>Methanobacteriota</taxon>
        <taxon>Stenosarchaea group</taxon>
        <taxon>Halobacteria</taxon>
        <taxon>Halobacteriales</taxon>
        <taxon>Halococcaceae</taxon>
        <taxon>Halococcus</taxon>
    </lineage>
</organism>
<reference evidence="6 7" key="1">
    <citation type="journal article" date="2014" name="PLoS Genet.">
        <title>Phylogenetically driven sequencing of extremely halophilic archaea reveals strategies for static and dynamic osmo-response.</title>
        <authorList>
            <person name="Becker E.A."/>
            <person name="Seitzer P.M."/>
            <person name="Tritt A."/>
            <person name="Larsen D."/>
            <person name="Krusor M."/>
            <person name="Yao A.I."/>
            <person name="Wu D."/>
            <person name="Madern D."/>
            <person name="Eisen J.A."/>
            <person name="Darling A.E."/>
            <person name="Facciotti M.T."/>
        </authorList>
    </citation>
    <scope>NUCLEOTIDE SEQUENCE [LARGE SCALE GENOMIC DNA]</scope>
    <source>
        <strain evidence="6 7">DSM 8989</strain>
    </source>
</reference>
<dbReference type="Pfam" id="PF00127">
    <property type="entry name" value="Copper-bind"/>
    <property type="match status" value="1"/>
</dbReference>
<evidence type="ECO:0000313" key="7">
    <source>
        <dbReference type="Proteomes" id="UP000011625"/>
    </source>
</evidence>
<dbReference type="PANTHER" id="PTHR19328:SF75">
    <property type="entry name" value="ALDOSE SUGAR DEHYDROGENASE YLII"/>
    <property type="match status" value="1"/>
</dbReference>
<keyword evidence="1" id="KW-0479">Metal-binding</keyword>
<feature type="region of interest" description="Disordered" evidence="3">
    <location>
        <begin position="585"/>
        <end position="681"/>
    </location>
</feature>
<feature type="domain" description="Blue (type 1) copper" evidence="4">
    <location>
        <begin position="82"/>
        <end position="146"/>
    </location>
</feature>
<dbReference type="Gene3D" id="2.60.40.420">
    <property type="entry name" value="Cupredoxins - blue copper proteins"/>
    <property type="match status" value="1"/>
</dbReference>
<dbReference type="Proteomes" id="UP000011625">
    <property type="component" value="Unassembled WGS sequence"/>
</dbReference>
<comment type="caution">
    <text evidence="6">The sequence shown here is derived from an EMBL/GenBank/DDBJ whole genome shotgun (WGS) entry which is preliminary data.</text>
</comment>
<dbReference type="Pfam" id="PF07995">
    <property type="entry name" value="GSDH"/>
    <property type="match status" value="1"/>
</dbReference>
<evidence type="ECO:0000259" key="4">
    <source>
        <dbReference type="Pfam" id="PF00127"/>
    </source>
</evidence>
<feature type="compositionally biased region" description="Low complexity" evidence="3">
    <location>
        <begin position="585"/>
        <end position="610"/>
    </location>
</feature>
<proteinExistence type="predicted"/>
<feature type="region of interest" description="Disordered" evidence="3">
    <location>
        <begin position="148"/>
        <end position="174"/>
    </location>
</feature>
<dbReference type="InterPro" id="IPR008972">
    <property type="entry name" value="Cupredoxin"/>
</dbReference>
<dbReference type="GO" id="GO:0005507">
    <property type="term" value="F:copper ion binding"/>
    <property type="evidence" value="ECO:0007669"/>
    <property type="project" value="InterPro"/>
</dbReference>
<dbReference type="InterPro" id="IPR006311">
    <property type="entry name" value="TAT_signal"/>
</dbReference>
<feature type="domain" description="Glucose/Sorbosone dehydrogenase" evidence="5">
    <location>
        <begin position="187"/>
        <end position="447"/>
    </location>
</feature>
<evidence type="ECO:0000256" key="2">
    <source>
        <dbReference type="ARBA" id="ARBA00023008"/>
    </source>
</evidence>
<dbReference type="STRING" id="1227456.C450_18469"/>
<keyword evidence="7" id="KW-1185">Reference proteome</keyword>
<dbReference type="PATRIC" id="fig|1227456.3.peg.3756"/>
<name>M0MTT7_9EURY</name>
<dbReference type="AlphaFoldDB" id="M0MTT7"/>
<keyword evidence="2" id="KW-0186">Copper</keyword>
<dbReference type="InterPro" id="IPR011042">
    <property type="entry name" value="6-blade_b-propeller_TolB-like"/>
</dbReference>
<dbReference type="Gene3D" id="2.120.10.30">
    <property type="entry name" value="TolB, C-terminal domain"/>
    <property type="match status" value="1"/>
</dbReference>
<protein>
    <submittedName>
        <fullName evidence="6">Blue copper domain protein</fullName>
    </submittedName>
</protein>
<feature type="compositionally biased region" description="Low complexity" evidence="3">
    <location>
        <begin position="618"/>
        <end position="656"/>
    </location>
</feature>
<dbReference type="InterPro" id="IPR000923">
    <property type="entry name" value="BlueCu_1"/>
</dbReference>
<evidence type="ECO:0000256" key="1">
    <source>
        <dbReference type="ARBA" id="ARBA00022723"/>
    </source>
</evidence>
<dbReference type="InterPro" id="IPR011041">
    <property type="entry name" value="Quinoprot_gluc/sorb_DH_b-prop"/>
</dbReference>
<evidence type="ECO:0000256" key="3">
    <source>
        <dbReference type="SAM" id="MobiDB-lite"/>
    </source>
</evidence>
<dbReference type="PANTHER" id="PTHR19328">
    <property type="entry name" value="HEDGEHOG-INTERACTING PROTEIN"/>
    <property type="match status" value="1"/>
</dbReference>
<dbReference type="EMBL" id="AOME01000080">
    <property type="protein sequence ID" value="EMA49006.1"/>
    <property type="molecule type" value="Genomic_DNA"/>
</dbReference>
<dbReference type="SUPFAM" id="SSF49503">
    <property type="entry name" value="Cupredoxins"/>
    <property type="match status" value="1"/>
</dbReference>
<feature type="compositionally biased region" description="Polar residues" evidence="3">
    <location>
        <begin position="657"/>
        <end position="672"/>
    </location>
</feature>